<dbReference type="Pfam" id="PF00781">
    <property type="entry name" value="DAGK_cat"/>
    <property type="match status" value="1"/>
</dbReference>
<keyword evidence="4 8" id="KW-0547">Nucleotide-binding</keyword>
<evidence type="ECO:0000256" key="6">
    <source>
        <dbReference type="ARBA" id="ARBA00022840"/>
    </source>
</evidence>
<comment type="subunit">
    <text evidence="2">Monomer.</text>
</comment>
<dbReference type="InterPro" id="IPR017438">
    <property type="entry name" value="ATP-NAD_kinase_N"/>
</dbReference>
<accession>A0ABY9CZM9</accession>
<sequence length="771" mass="87822">MSADILQFFKNKFMDELEEAEEEHPPPHDIPLHSYFLQIRELLETKSLTPSTGMKDCLYDLSIALTDCILFLEKRKMKINKDSSQGQGQGQGQEQGQGQRQGHYSLPELWFLCKTKRKLIHIKKKLRVATHHPVVPEQTSLSAVTDVATTSSSSGSLSFDGPTIDPYYSYYFTDQVKNIEKLVLGTSELDEEGFSKEIGIVGIGGCGKTLVARRVFNQSRVGIVGIWINLQAIQKGEIDFKKILKAMLKQCDGGQRDSVEVEEEELLEALCKALWSKSYLLVFDGIWDIKLDWYFRLKERLQWCNKSNQSRVIIITTRLHGVAKRMVGPNNLYRMQPFSNQVIWGLITWIVSFLPRKHPIVVKMEDEMIYHSHGLPLAATTFNTIMRNRTLGGDWDDILELAPGGKLVYYVMINPKDDANQGNDLLLSLRSIFATELLSDISEVVPHMPLHDIQEFLKGRTPQISDSEVVDRVRILVFGGDATTNRVLRAVCDMELHPTPPIGLMPLGTQVNISISLGWGNQLSDTDSRPAFYLPKLRDAEEILIDSWNFVVRTSIPNCLEIPNTLHVRHVSEDNLLHMGGDKDLCGRFWNYLIIGLDAQELFDASHFKSWPRNIALPISVKIKDHQHQWKKLNLPQSIRSIVCLNMPSFPGGLDPWGKPNFRRKKERNFTSSFVDDELLEIIGFRDSWHGEIFLPLNDHGTRLAQAHQIRFELHKGVAKHIDMNFDGTRWKQPTPIGDDNFLIEISYSCKTKMLATSASKCKHKSKSYSN</sequence>
<comment type="catalytic activity">
    <reaction evidence="8">
        <text>a 1,2-diacyl-sn-glycerol + ATP = a 1,2-diacyl-sn-glycero-3-phosphate + ADP + H(+)</text>
        <dbReference type="Rhea" id="RHEA:10272"/>
        <dbReference type="ChEBI" id="CHEBI:15378"/>
        <dbReference type="ChEBI" id="CHEBI:17815"/>
        <dbReference type="ChEBI" id="CHEBI:30616"/>
        <dbReference type="ChEBI" id="CHEBI:58608"/>
        <dbReference type="ChEBI" id="CHEBI:456216"/>
        <dbReference type="EC" id="2.7.1.107"/>
    </reaction>
</comment>
<evidence type="ECO:0000256" key="3">
    <source>
        <dbReference type="ARBA" id="ARBA00022679"/>
    </source>
</evidence>
<evidence type="ECO:0000256" key="1">
    <source>
        <dbReference type="ARBA" id="ARBA00009280"/>
    </source>
</evidence>
<dbReference type="InterPro" id="IPR016064">
    <property type="entry name" value="NAD/diacylglycerol_kinase_sf"/>
</dbReference>
<dbReference type="SUPFAM" id="SSF111331">
    <property type="entry name" value="NAD kinase/diacylglycerol kinase-like"/>
    <property type="match status" value="1"/>
</dbReference>
<evidence type="ECO:0000256" key="5">
    <source>
        <dbReference type="ARBA" id="ARBA00022777"/>
    </source>
</evidence>
<evidence type="ECO:0000256" key="2">
    <source>
        <dbReference type="ARBA" id="ARBA00011245"/>
    </source>
</evidence>
<reference evidence="10 11" key="1">
    <citation type="journal article" date="2023" name="Hortic Res">
        <title>The complete reference genome for grapevine (Vitis vinifera L.) genetics and breeding.</title>
        <authorList>
            <person name="Shi X."/>
            <person name="Cao S."/>
            <person name="Wang X."/>
            <person name="Huang S."/>
            <person name="Wang Y."/>
            <person name="Liu Z."/>
            <person name="Liu W."/>
            <person name="Leng X."/>
            <person name="Peng Y."/>
            <person name="Wang N."/>
            <person name="Wang Y."/>
            <person name="Ma Z."/>
            <person name="Xu X."/>
            <person name="Zhang F."/>
            <person name="Xue H."/>
            <person name="Zhong H."/>
            <person name="Wang Y."/>
            <person name="Zhang K."/>
            <person name="Velt A."/>
            <person name="Avia K."/>
            <person name="Holtgrawe D."/>
            <person name="Grimplet J."/>
            <person name="Matus J.T."/>
            <person name="Ware D."/>
            <person name="Wu X."/>
            <person name="Wang H."/>
            <person name="Liu C."/>
            <person name="Fang Y."/>
            <person name="Rustenholz C."/>
            <person name="Cheng Z."/>
            <person name="Xiao H."/>
            <person name="Zhou Y."/>
        </authorList>
    </citation>
    <scope>NUCLEOTIDE SEQUENCE [LARGE SCALE GENOMIC DNA]</scope>
    <source>
        <strain evidence="11">cv. Pinot noir / PN40024</strain>
        <tissue evidence="10">Leaf</tissue>
    </source>
</reference>
<dbReference type="Pfam" id="PF00931">
    <property type="entry name" value="NB-ARC"/>
    <property type="match status" value="1"/>
</dbReference>
<dbReference type="Proteomes" id="UP001227230">
    <property type="component" value="Chromosome 12"/>
</dbReference>
<keyword evidence="7" id="KW-0346">Stress response</keyword>
<dbReference type="PANTHER" id="PTHR11255">
    <property type="entry name" value="DIACYLGLYCEROL KINASE"/>
    <property type="match status" value="1"/>
</dbReference>
<comment type="similarity">
    <text evidence="1 8">Belongs to the eukaryotic diacylglycerol kinase family.</text>
</comment>
<keyword evidence="11" id="KW-1185">Reference proteome</keyword>
<evidence type="ECO:0000256" key="8">
    <source>
        <dbReference type="RuleBase" id="RU361128"/>
    </source>
</evidence>
<dbReference type="EC" id="2.7.1.107" evidence="8"/>
<name>A0ABY9CZM9_VITVI</name>
<dbReference type="PRINTS" id="PR00364">
    <property type="entry name" value="DISEASERSIST"/>
</dbReference>
<dbReference type="InterPro" id="IPR002182">
    <property type="entry name" value="NB-ARC"/>
</dbReference>
<keyword evidence="5 8" id="KW-0418">Kinase</keyword>
<dbReference type="InterPro" id="IPR000756">
    <property type="entry name" value="Diacylglycerol_kin_accessory"/>
</dbReference>
<dbReference type="Pfam" id="PF00609">
    <property type="entry name" value="DAGK_acc"/>
    <property type="match status" value="1"/>
</dbReference>
<dbReference type="SUPFAM" id="SSF52540">
    <property type="entry name" value="P-loop containing nucleoside triphosphate hydrolases"/>
    <property type="match status" value="1"/>
</dbReference>
<dbReference type="EMBL" id="CP126659">
    <property type="protein sequence ID" value="WJZ99939.1"/>
    <property type="molecule type" value="Genomic_DNA"/>
</dbReference>
<evidence type="ECO:0000313" key="11">
    <source>
        <dbReference type="Proteomes" id="UP001227230"/>
    </source>
</evidence>
<dbReference type="InterPro" id="IPR027417">
    <property type="entry name" value="P-loop_NTPase"/>
</dbReference>
<feature type="domain" description="DAGKc" evidence="9">
    <location>
        <begin position="470"/>
        <end position="554"/>
    </location>
</feature>
<keyword evidence="3 8" id="KW-0808">Transferase</keyword>
<protein>
    <recommendedName>
        <fullName evidence="8">Diacylglycerol kinase</fullName>
        <shortName evidence="8">DAG kinase</shortName>
        <ecNumber evidence="8">2.7.1.107</ecNumber>
    </recommendedName>
</protein>
<keyword evidence="6 8" id="KW-0067">ATP-binding</keyword>
<dbReference type="PROSITE" id="PS50146">
    <property type="entry name" value="DAGK"/>
    <property type="match status" value="1"/>
</dbReference>
<evidence type="ECO:0000256" key="7">
    <source>
        <dbReference type="ARBA" id="ARBA00023016"/>
    </source>
</evidence>
<evidence type="ECO:0000313" key="10">
    <source>
        <dbReference type="EMBL" id="WJZ99939.1"/>
    </source>
</evidence>
<evidence type="ECO:0000256" key="4">
    <source>
        <dbReference type="ARBA" id="ARBA00022741"/>
    </source>
</evidence>
<organism evidence="10 11">
    <name type="scientific">Vitis vinifera</name>
    <name type="common">Grape</name>
    <dbReference type="NCBI Taxonomy" id="29760"/>
    <lineage>
        <taxon>Eukaryota</taxon>
        <taxon>Viridiplantae</taxon>
        <taxon>Streptophyta</taxon>
        <taxon>Embryophyta</taxon>
        <taxon>Tracheophyta</taxon>
        <taxon>Spermatophyta</taxon>
        <taxon>Magnoliopsida</taxon>
        <taxon>eudicotyledons</taxon>
        <taxon>Gunneridae</taxon>
        <taxon>Pentapetalae</taxon>
        <taxon>rosids</taxon>
        <taxon>Vitales</taxon>
        <taxon>Vitaceae</taxon>
        <taxon>Viteae</taxon>
        <taxon>Vitis</taxon>
    </lineage>
</organism>
<dbReference type="PANTHER" id="PTHR11255:SF29">
    <property type="entry name" value="DIACYLGLYCEROL KINASE"/>
    <property type="match status" value="1"/>
</dbReference>
<evidence type="ECO:0000259" key="9">
    <source>
        <dbReference type="PROSITE" id="PS50146"/>
    </source>
</evidence>
<dbReference type="SMART" id="SM00046">
    <property type="entry name" value="DAGKc"/>
    <property type="match status" value="1"/>
</dbReference>
<dbReference type="InterPro" id="IPR037607">
    <property type="entry name" value="DGK"/>
</dbReference>
<dbReference type="SMART" id="SM00045">
    <property type="entry name" value="DAGKa"/>
    <property type="match status" value="1"/>
</dbReference>
<dbReference type="Gene3D" id="3.40.50.10330">
    <property type="entry name" value="Probable inorganic polyphosphate/atp-NAD kinase, domain 1"/>
    <property type="match status" value="1"/>
</dbReference>
<proteinExistence type="inferred from homology"/>
<dbReference type="InterPro" id="IPR001206">
    <property type="entry name" value="Diacylglycerol_kinase_cat_dom"/>
</dbReference>
<dbReference type="Gene3D" id="3.40.50.300">
    <property type="entry name" value="P-loop containing nucleotide triphosphate hydrolases"/>
    <property type="match status" value="1"/>
</dbReference>
<gene>
    <name evidence="10" type="ORF">VitviT2T_018344</name>
</gene>